<reference evidence="3" key="1">
    <citation type="submission" date="2023-07" db="EMBL/GenBank/DDBJ databases">
        <title>Black Yeasts Isolated from many extreme environments.</title>
        <authorList>
            <person name="Coleine C."/>
            <person name="Stajich J.E."/>
            <person name="Selbmann L."/>
        </authorList>
    </citation>
    <scope>NUCLEOTIDE SEQUENCE</scope>
    <source>
        <strain evidence="3">CCFEE 5485</strain>
    </source>
</reference>
<name>A0AAE0WR65_9PEZI</name>
<dbReference type="EMBL" id="JAUTXT010000010">
    <property type="protein sequence ID" value="KAK3676322.1"/>
    <property type="molecule type" value="Genomic_DNA"/>
</dbReference>
<dbReference type="GeneID" id="89963528"/>
<dbReference type="GO" id="GO:0000294">
    <property type="term" value="P:nuclear-transcribed mRNA catabolic process, RNase MRP-dependent"/>
    <property type="evidence" value="ECO:0007669"/>
    <property type="project" value="TreeGrafter"/>
</dbReference>
<feature type="domain" description="RNase MRP protein 1 RNA binding" evidence="2">
    <location>
        <begin position="23"/>
        <end position="126"/>
    </location>
</feature>
<dbReference type="Proteomes" id="UP001274830">
    <property type="component" value="Unassembled WGS sequence"/>
</dbReference>
<feature type="region of interest" description="Disordered" evidence="1">
    <location>
        <begin position="192"/>
        <end position="223"/>
    </location>
</feature>
<dbReference type="InterPro" id="IPR047205">
    <property type="entry name" value="RMP1"/>
</dbReference>
<dbReference type="CDD" id="cd22573">
    <property type="entry name" value="RMP1_RBD"/>
    <property type="match status" value="1"/>
</dbReference>
<dbReference type="PANTHER" id="PTHR37792:SF1">
    <property type="entry name" value="RIBONUCLEASE MRP PROTEIN SUBUNIT RMP1"/>
    <property type="match status" value="1"/>
</dbReference>
<dbReference type="AlphaFoldDB" id="A0AAE0WR65"/>
<dbReference type="PANTHER" id="PTHR37792">
    <property type="entry name" value="RIBONUCLEASE MRP PROTEIN SUBUNIT RMP1"/>
    <property type="match status" value="1"/>
</dbReference>
<dbReference type="Pfam" id="PF20945">
    <property type="entry name" value="RMP1"/>
    <property type="match status" value="1"/>
</dbReference>
<evidence type="ECO:0000259" key="2">
    <source>
        <dbReference type="Pfam" id="PF20945"/>
    </source>
</evidence>
<dbReference type="GO" id="GO:0000466">
    <property type="term" value="P:maturation of 5.8S rRNA from tricistronic rRNA transcript (SSU-rRNA, 5.8S rRNA, LSU-rRNA)"/>
    <property type="evidence" value="ECO:0007669"/>
    <property type="project" value="TreeGrafter"/>
</dbReference>
<dbReference type="RefSeq" id="XP_064693236.1">
    <property type="nucleotide sequence ID" value="XM_064838988.1"/>
</dbReference>
<proteinExistence type="predicted"/>
<organism evidence="3 4">
    <name type="scientific">Recurvomyces mirabilis</name>
    <dbReference type="NCBI Taxonomy" id="574656"/>
    <lineage>
        <taxon>Eukaryota</taxon>
        <taxon>Fungi</taxon>
        <taxon>Dikarya</taxon>
        <taxon>Ascomycota</taxon>
        <taxon>Pezizomycotina</taxon>
        <taxon>Dothideomycetes</taxon>
        <taxon>Dothideomycetidae</taxon>
        <taxon>Mycosphaerellales</taxon>
        <taxon>Teratosphaeriaceae</taxon>
        <taxon>Recurvomyces</taxon>
    </lineage>
</organism>
<evidence type="ECO:0000256" key="1">
    <source>
        <dbReference type="SAM" id="MobiDB-lite"/>
    </source>
</evidence>
<dbReference type="GO" id="GO:0042134">
    <property type="term" value="F:rRNA primary transcript binding"/>
    <property type="evidence" value="ECO:0007669"/>
    <property type="project" value="InterPro"/>
</dbReference>
<comment type="caution">
    <text evidence="3">The sequence shown here is derived from an EMBL/GenBank/DDBJ whole genome shotgun (WGS) entry which is preliminary data.</text>
</comment>
<gene>
    <name evidence="3" type="primary">RMP1</name>
    <name evidence="3" type="ORF">LTR78_003596</name>
</gene>
<accession>A0AAE0WR65</accession>
<dbReference type="GO" id="GO:0000172">
    <property type="term" value="C:ribonuclease MRP complex"/>
    <property type="evidence" value="ECO:0007669"/>
    <property type="project" value="InterPro"/>
</dbReference>
<dbReference type="InterPro" id="IPR047204">
    <property type="entry name" value="RMP1_RBD"/>
</dbReference>
<evidence type="ECO:0000313" key="4">
    <source>
        <dbReference type="Proteomes" id="UP001274830"/>
    </source>
</evidence>
<protein>
    <submittedName>
        <fullName evidence="3">Ribonuclease MRP protein subunit rmp1</fullName>
    </submittedName>
</protein>
<sequence>MDLLHVHQLSNEDFEMLQHLNDILHLFQHRNKNQHRRSVWWRHFSVYKKRLEQIVSRLSELREVPSTHLARTKKQAEDESVKFHLQQSLGLWRDVLVPGWQHAFSQLAADGRFAVLGLVLLSVLAESCRLLGITAAFEDLGQHEIEQVLEQFGEEWQPGRAGPGGLDKQREDVGEVIIRDAEVGTDAVTGVTTTSSAKASGPHDPASQSKGPEKAVSSVHTKRPASKIIIGIKNKTKTKKSNAIDDLFDGFG</sequence>
<evidence type="ECO:0000313" key="3">
    <source>
        <dbReference type="EMBL" id="KAK3676322.1"/>
    </source>
</evidence>
<keyword evidence="4" id="KW-1185">Reference proteome</keyword>